<gene>
    <name evidence="4" type="ORF">PAPOLLO_LOCUS21796</name>
</gene>
<dbReference type="NCBIfam" id="TIGR00329">
    <property type="entry name" value="gcp_kae1"/>
    <property type="match status" value="1"/>
</dbReference>
<feature type="compositionally biased region" description="Polar residues" evidence="2">
    <location>
        <begin position="466"/>
        <end position="482"/>
    </location>
</feature>
<evidence type="ECO:0000313" key="4">
    <source>
        <dbReference type="EMBL" id="CAG5040067.1"/>
    </source>
</evidence>
<dbReference type="GO" id="GO:0002949">
    <property type="term" value="P:tRNA threonylcarbamoyladenosine modification"/>
    <property type="evidence" value="ECO:0007669"/>
    <property type="project" value="UniProtKB-UniRule"/>
</dbReference>
<comment type="caution">
    <text evidence="4">The sequence shown here is derived from an EMBL/GenBank/DDBJ whole genome shotgun (WGS) entry which is preliminary data.</text>
</comment>
<feature type="compositionally biased region" description="Polar residues" evidence="2">
    <location>
        <begin position="494"/>
        <end position="515"/>
    </location>
</feature>
<protein>
    <submittedName>
        <fullName evidence="4">(apollo) hypothetical protein</fullName>
    </submittedName>
</protein>
<sequence>MFNKLLFYNLTQFFKINRTLSTRQLLVLSKRKYSEVLILGLETSCDDTGCAIVNNKGELLAESLHSQNLMHLRNGGIIPDIARDLHSMFVEPVVTETLRNAKVSMDSIVALAVTVKPGLPLSLVVGMKYAKYLARKYNKPIIPIHHMEAHALAVRMQHNITFPYLTLLISGGHCLLAVVQDVTHFKLLGESIDMGPGEMFDKVARRMKLRNIPEYSKMCGGQAVEIAASKATNPQIFKLPLPLSDYKDCNFSFNGLKTSVLLNLHRKESEHNITADKLIPEVNDLCAAMLMATSRHLVHRTQRAMEFCHQNNLIPDNNKQLVVSGGVACNNYIFNTLTLLCDEFNYNIYRPSPKLCTDNGVMIAWNGLEKWRKSLDIVSDLNTIDIEGTSQLGESLISRVAEARIPVKLMKIKIRCCGGSQINFVDILRILAKQITPKTLTGNVPEPPSQETEDNAESSYFFKYSPESQPQTVPQPGLSPLSQPTPAPLKPGPSSLSQLGALNSSQAVFSTSQQHTRPHTKPFTSNQPGRLMK</sequence>
<dbReference type="PANTHER" id="PTHR11735">
    <property type="entry name" value="TRNA N6-ADENOSINE THREONYLCARBAMOYLTRANSFERASE"/>
    <property type="match status" value="1"/>
</dbReference>
<proteinExistence type="inferred from homology"/>
<dbReference type="PANTHER" id="PTHR11735:SF6">
    <property type="entry name" value="TRNA N6-ADENOSINE THREONYLCARBAMOYLTRANSFERASE, MITOCHONDRIAL"/>
    <property type="match status" value="1"/>
</dbReference>
<evidence type="ECO:0000256" key="1">
    <source>
        <dbReference type="HAMAP-Rule" id="MF_03179"/>
    </source>
</evidence>
<keyword evidence="1" id="KW-0819">tRNA processing</keyword>
<dbReference type="InterPro" id="IPR000905">
    <property type="entry name" value="Gcp-like_dom"/>
</dbReference>
<organism evidence="4 5">
    <name type="scientific">Parnassius apollo</name>
    <name type="common">Apollo butterfly</name>
    <name type="synonym">Papilio apollo</name>
    <dbReference type="NCBI Taxonomy" id="110799"/>
    <lineage>
        <taxon>Eukaryota</taxon>
        <taxon>Metazoa</taxon>
        <taxon>Ecdysozoa</taxon>
        <taxon>Arthropoda</taxon>
        <taxon>Hexapoda</taxon>
        <taxon>Insecta</taxon>
        <taxon>Pterygota</taxon>
        <taxon>Neoptera</taxon>
        <taxon>Endopterygota</taxon>
        <taxon>Lepidoptera</taxon>
        <taxon>Glossata</taxon>
        <taxon>Ditrysia</taxon>
        <taxon>Papilionoidea</taxon>
        <taxon>Papilionidae</taxon>
        <taxon>Parnassiinae</taxon>
        <taxon>Parnassini</taxon>
        <taxon>Parnassius</taxon>
        <taxon>Parnassius</taxon>
    </lineage>
</organism>
<dbReference type="InterPro" id="IPR017861">
    <property type="entry name" value="KAE1/TsaD"/>
</dbReference>
<comment type="cofactor">
    <cofactor evidence="1">
        <name>a divalent metal cation</name>
        <dbReference type="ChEBI" id="CHEBI:60240"/>
    </cofactor>
    <text evidence="1">Binds 1 divalent metal cation per subunit.</text>
</comment>
<evidence type="ECO:0000256" key="2">
    <source>
        <dbReference type="SAM" id="MobiDB-lite"/>
    </source>
</evidence>
<dbReference type="GO" id="GO:0046872">
    <property type="term" value="F:metal ion binding"/>
    <property type="evidence" value="ECO:0007669"/>
    <property type="project" value="UniProtKB-KW"/>
</dbReference>
<reference evidence="4" key="1">
    <citation type="submission" date="2021-04" db="EMBL/GenBank/DDBJ databases">
        <authorList>
            <person name="Tunstrom K."/>
        </authorList>
    </citation>
    <scope>NUCLEOTIDE SEQUENCE</scope>
</reference>
<dbReference type="HAMAP" id="MF_01445">
    <property type="entry name" value="TsaD"/>
    <property type="match status" value="1"/>
</dbReference>
<dbReference type="Proteomes" id="UP000691718">
    <property type="component" value="Unassembled WGS sequence"/>
</dbReference>
<name>A0A8S3XTW0_PARAO</name>
<feature type="compositionally biased region" description="Polar residues" evidence="2">
    <location>
        <begin position="522"/>
        <end position="533"/>
    </location>
</feature>
<dbReference type="EMBL" id="CAJQZP010001342">
    <property type="protein sequence ID" value="CAG5040067.1"/>
    <property type="molecule type" value="Genomic_DNA"/>
</dbReference>
<keyword evidence="5" id="KW-1185">Reference proteome</keyword>
<dbReference type="InterPro" id="IPR022450">
    <property type="entry name" value="TsaD"/>
</dbReference>
<keyword evidence="1" id="KW-0496">Mitochondrion</keyword>
<dbReference type="Pfam" id="PF00814">
    <property type="entry name" value="TsaD"/>
    <property type="match status" value="1"/>
</dbReference>
<feature type="region of interest" description="Disordered" evidence="2">
    <location>
        <begin position="465"/>
        <end position="533"/>
    </location>
</feature>
<keyword evidence="1" id="KW-0479">Metal-binding</keyword>
<dbReference type="GO" id="GO:0005739">
    <property type="term" value="C:mitochondrion"/>
    <property type="evidence" value="ECO:0007669"/>
    <property type="project" value="UniProtKB-SubCell"/>
</dbReference>
<comment type="subunit">
    <text evidence="1">Homodimer.</text>
</comment>
<accession>A0A8S3XTW0</accession>
<dbReference type="GO" id="GO:0061711">
    <property type="term" value="F:tRNA N(6)-L-threonylcarbamoyladenine synthase activity"/>
    <property type="evidence" value="ECO:0007669"/>
    <property type="project" value="UniProtKB-EC"/>
</dbReference>
<evidence type="ECO:0000313" key="5">
    <source>
        <dbReference type="Proteomes" id="UP000691718"/>
    </source>
</evidence>
<dbReference type="OrthoDB" id="10259622at2759"/>
<keyword evidence="1" id="KW-0012">Acyltransferase</keyword>
<comment type="subcellular location">
    <subcellularLocation>
        <location evidence="1">Mitochondrion</location>
    </subcellularLocation>
</comment>
<comment type="similarity">
    <text evidence="1">Belongs to the KAE1 / TsaD family.</text>
</comment>
<dbReference type="CDD" id="cd24134">
    <property type="entry name" value="ASKHA_NBD_OSGEPL1_QRI7_euk"/>
    <property type="match status" value="1"/>
</dbReference>
<dbReference type="AlphaFoldDB" id="A0A8S3XTW0"/>
<comment type="catalytic activity">
    <reaction evidence="1">
        <text>L-threonylcarbamoyladenylate + adenosine(37) in tRNA = N(6)-L-threonylcarbamoyladenosine(37) in tRNA + AMP + H(+)</text>
        <dbReference type="Rhea" id="RHEA:37059"/>
        <dbReference type="Rhea" id="RHEA-COMP:10162"/>
        <dbReference type="Rhea" id="RHEA-COMP:10163"/>
        <dbReference type="ChEBI" id="CHEBI:15378"/>
        <dbReference type="ChEBI" id="CHEBI:73682"/>
        <dbReference type="ChEBI" id="CHEBI:74411"/>
        <dbReference type="ChEBI" id="CHEBI:74418"/>
        <dbReference type="ChEBI" id="CHEBI:456215"/>
        <dbReference type="EC" id="2.3.1.234"/>
    </reaction>
</comment>
<evidence type="ECO:0000259" key="3">
    <source>
        <dbReference type="Pfam" id="PF00814"/>
    </source>
</evidence>
<comment type="function">
    <text evidence="1">Required for the formation of a threonylcarbamoyl group on adenosine at position 37 (t(6)A37) in mitochondrial tRNAs that read codons beginning with adenine. Probably involved in the transfer of the threonylcarbamoyl moiety of threonylcarbamoyl-AMP (TC-AMP) to the N6 group of A37. Involved in mitochondrial genome maintenance.</text>
</comment>
<keyword evidence="1" id="KW-0808">Transferase</keyword>
<feature type="domain" description="Gcp-like" evidence="3">
    <location>
        <begin position="58"/>
        <end position="365"/>
    </location>
</feature>